<evidence type="ECO:0000313" key="15">
    <source>
        <dbReference type="EMBL" id="KAF9414555.1"/>
    </source>
</evidence>
<keyword evidence="3" id="KW-0479">Metal-binding</keyword>
<evidence type="ECO:0000256" key="12">
    <source>
        <dbReference type="ARBA" id="ARBA00078913"/>
    </source>
</evidence>
<keyword evidence="9" id="KW-0675">Receptor</keyword>
<dbReference type="GO" id="GO:0043565">
    <property type="term" value="F:sequence-specific DNA binding"/>
    <property type="evidence" value="ECO:0007669"/>
    <property type="project" value="InterPro"/>
</dbReference>
<dbReference type="PRINTS" id="PR00047">
    <property type="entry name" value="STROIDFINGER"/>
</dbReference>
<dbReference type="Gene3D" id="1.10.565.10">
    <property type="entry name" value="Retinoid X Receptor"/>
    <property type="match status" value="1"/>
</dbReference>
<dbReference type="CDD" id="cd06956">
    <property type="entry name" value="NR_DBD_RXR"/>
    <property type="match status" value="1"/>
</dbReference>
<dbReference type="SMART" id="SM00399">
    <property type="entry name" value="ZnF_C4"/>
    <property type="match status" value="1"/>
</dbReference>
<dbReference type="Proteomes" id="UP000648187">
    <property type="component" value="Unassembled WGS sequence"/>
</dbReference>
<evidence type="ECO:0000256" key="11">
    <source>
        <dbReference type="ARBA" id="ARBA00072419"/>
    </source>
</evidence>
<gene>
    <name evidence="15" type="ORF">HW555_007562</name>
</gene>
<feature type="region of interest" description="Disordered" evidence="13">
    <location>
        <begin position="22"/>
        <end position="42"/>
    </location>
</feature>
<keyword evidence="7" id="KW-0238">DNA-binding</keyword>
<evidence type="ECO:0000256" key="7">
    <source>
        <dbReference type="ARBA" id="ARBA00023125"/>
    </source>
</evidence>
<dbReference type="Gene3D" id="3.30.50.10">
    <property type="entry name" value="Erythroid Transcription Factor GATA-1, subunit A"/>
    <property type="match status" value="1"/>
</dbReference>
<keyword evidence="4" id="KW-0863">Zinc-finger</keyword>
<dbReference type="PROSITE" id="PS00031">
    <property type="entry name" value="NUCLEAR_REC_DBD_1"/>
    <property type="match status" value="1"/>
</dbReference>
<protein>
    <recommendedName>
        <fullName evidence="11">Protein ultraspiracle homolog</fullName>
    </recommendedName>
    <alternativeName>
        <fullName evidence="12">Nuclear receptor subfamily 2 group B member 4</fullName>
    </alternativeName>
</protein>
<dbReference type="SUPFAM" id="SSF57716">
    <property type="entry name" value="Glucocorticoid receptor-like (DNA-binding domain)"/>
    <property type="match status" value="1"/>
</dbReference>
<evidence type="ECO:0000256" key="6">
    <source>
        <dbReference type="ARBA" id="ARBA00023015"/>
    </source>
</evidence>
<evidence type="ECO:0000256" key="9">
    <source>
        <dbReference type="ARBA" id="ARBA00023170"/>
    </source>
</evidence>
<dbReference type="InterPro" id="IPR035500">
    <property type="entry name" value="NHR-like_dom_sf"/>
</dbReference>
<dbReference type="AlphaFoldDB" id="A0A835L4A1"/>
<evidence type="ECO:0000313" key="16">
    <source>
        <dbReference type="Proteomes" id="UP000648187"/>
    </source>
</evidence>
<dbReference type="GO" id="GO:0005634">
    <property type="term" value="C:nucleus"/>
    <property type="evidence" value="ECO:0007669"/>
    <property type="project" value="UniProtKB-SubCell"/>
</dbReference>
<dbReference type="GO" id="GO:0003700">
    <property type="term" value="F:DNA-binding transcription factor activity"/>
    <property type="evidence" value="ECO:0007669"/>
    <property type="project" value="InterPro"/>
</dbReference>
<dbReference type="FunFam" id="3.30.50.10:FF:000005">
    <property type="entry name" value="Retinoic acid receptor RXR-alpha"/>
    <property type="match status" value="1"/>
</dbReference>
<dbReference type="InterPro" id="IPR050274">
    <property type="entry name" value="Nuclear_hormone_rcpt_NR2"/>
</dbReference>
<feature type="domain" description="Nuclear receptor" evidence="14">
    <location>
        <begin position="111"/>
        <end position="186"/>
    </location>
</feature>
<keyword evidence="5" id="KW-0862">Zinc</keyword>
<evidence type="ECO:0000259" key="14">
    <source>
        <dbReference type="PROSITE" id="PS51030"/>
    </source>
</evidence>
<evidence type="ECO:0000256" key="10">
    <source>
        <dbReference type="ARBA" id="ARBA00023242"/>
    </source>
</evidence>
<evidence type="ECO:0000256" key="1">
    <source>
        <dbReference type="ARBA" id="ARBA00004123"/>
    </source>
</evidence>
<dbReference type="EMBL" id="JACKWZ010000130">
    <property type="protein sequence ID" value="KAF9414555.1"/>
    <property type="molecule type" value="Genomic_DNA"/>
</dbReference>
<dbReference type="GO" id="GO:0008270">
    <property type="term" value="F:zinc ion binding"/>
    <property type="evidence" value="ECO:0007669"/>
    <property type="project" value="UniProtKB-KW"/>
</dbReference>
<accession>A0A835L4A1</accession>
<dbReference type="PANTHER" id="PTHR24083">
    <property type="entry name" value="NUCLEAR HORMONE RECEPTOR"/>
    <property type="match status" value="1"/>
</dbReference>
<dbReference type="Pfam" id="PF00105">
    <property type="entry name" value="zf-C4"/>
    <property type="match status" value="1"/>
</dbReference>
<feature type="non-terminal residue" evidence="15">
    <location>
        <position position="251"/>
    </location>
</feature>
<keyword evidence="6" id="KW-0805">Transcription regulation</keyword>
<organism evidence="15 16">
    <name type="scientific">Spodoptera exigua</name>
    <name type="common">Beet armyworm</name>
    <name type="synonym">Noctua fulgens</name>
    <dbReference type="NCBI Taxonomy" id="7107"/>
    <lineage>
        <taxon>Eukaryota</taxon>
        <taxon>Metazoa</taxon>
        <taxon>Ecdysozoa</taxon>
        <taxon>Arthropoda</taxon>
        <taxon>Hexapoda</taxon>
        <taxon>Insecta</taxon>
        <taxon>Pterygota</taxon>
        <taxon>Neoptera</taxon>
        <taxon>Endopterygota</taxon>
        <taxon>Lepidoptera</taxon>
        <taxon>Glossata</taxon>
        <taxon>Ditrysia</taxon>
        <taxon>Noctuoidea</taxon>
        <taxon>Noctuidae</taxon>
        <taxon>Amphipyrinae</taxon>
        <taxon>Spodoptera</taxon>
    </lineage>
</organism>
<evidence type="ECO:0000256" key="5">
    <source>
        <dbReference type="ARBA" id="ARBA00022833"/>
    </source>
</evidence>
<name>A0A835L4A1_SPOEX</name>
<evidence type="ECO:0000256" key="13">
    <source>
        <dbReference type="SAM" id="MobiDB-lite"/>
    </source>
</evidence>
<keyword evidence="8" id="KW-0804">Transcription</keyword>
<sequence length="251" mass="28056">MSVAKKDKPTMSVTALINWARPLPPGQQQQQPMTPTSPGSMLQPMAAPSNIPTVDCSLDIQWLNLESGFMSPMSPPEMKPDTAMLDGLRDDSTPPPAFKNYPPNHPLSGSKHLCSICGDRASGKHYGVYSCEGCKGFFKRTVRKDLTYACREERNCIIDKRQRNRCQYCRYQKCLACGMKREAVQEERQRAARGTEDAHPSSSVQELSIERLLEMESLVADPSEEYQFLRVGPDSNVPPKFRAPVSSLCQI</sequence>
<feature type="compositionally biased region" description="Low complexity" evidence="13">
    <location>
        <begin position="26"/>
        <end position="40"/>
    </location>
</feature>
<proteinExistence type="inferred from homology"/>
<reference evidence="15" key="1">
    <citation type="submission" date="2020-08" db="EMBL/GenBank/DDBJ databases">
        <title>Spodoptera exigua strain:BAW_Kor-Di-RS1 Genome sequencing and assembly.</title>
        <authorList>
            <person name="Kim J."/>
            <person name="Nam H.Y."/>
            <person name="Kwon M."/>
            <person name="Choi J.H."/>
            <person name="Cho S.R."/>
            <person name="Kim G.-H."/>
        </authorList>
    </citation>
    <scope>NUCLEOTIDE SEQUENCE</scope>
    <source>
        <strain evidence="15">BAW_Kor-Di-RS1</strain>
        <tissue evidence="15">Whole-body</tissue>
    </source>
</reference>
<comment type="subcellular location">
    <subcellularLocation>
        <location evidence="1">Nucleus</location>
    </subcellularLocation>
</comment>
<dbReference type="InterPro" id="IPR013088">
    <property type="entry name" value="Znf_NHR/GATA"/>
</dbReference>
<keyword evidence="10" id="KW-0539">Nucleus</keyword>
<evidence type="ECO:0000256" key="3">
    <source>
        <dbReference type="ARBA" id="ARBA00022723"/>
    </source>
</evidence>
<evidence type="ECO:0000256" key="2">
    <source>
        <dbReference type="ARBA" id="ARBA00006421"/>
    </source>
</evidence>
<dbReference type="PROSITE" id="PS51030">
    <property type="entry name" value="NUCLEAR_REC_DBD_2"/>
    <property type="match status" value="1"/>
</dbReference>
<evidence type="ECO:0000256" key="8">
    <source>
        <dbReference type="ARBA" id="ARBA00023163"/>
    </source>
</evidence>
<keyword evidence="16" id="KW-1185">Reference proteome</keyword>
<evidence type="ECO:0000256" key="4">
    <source>
        <dbReference type="ARBA" id="ARBA00022771"/>
    </source>
</evidence>
<dbReference type="InterPro" id="IPR001628">
    <property type="entry name" value="Znf_hrmn_rcpt"/>
</dbReference>
<comment type="caution">
    <text evidence="15">The sequence shown here is derived from an EMBL/GenBank/DDBJ whole genome shotgun (WGS) entry which is preliminary data.</text>
</comment>
<comment type="similarity">
    <text evidence="2">Belongs to the nuclear hormone receptor family. NR2 subfamily.</text>
</comment>